<evidence type="ECO:0000313" key="5">
    <source>
        <dbReference type="EMBL" id="RSM80407.1"/>
    </source>
</evidence>
<comment type="caution">
    <text evidence="5">The sequence shown here is derived from an EMBL/GenBank/DDBJ whole genome shotgun (WGS) entry which is preliminary data.</text>
</comment>
<reference evidence="5 6" key="1">
    <citation type="submission" date="2018-05" db="EMBL/GenBank/DDBJ databases">
        <title>Evolution of GPA BGCs.</title>
        <authorList>
            <person name="Waglechner N."/>
            <person name="Wright G.D."/>
        </authorList>
    </citation>
    <scope>NUCLEOTIDE SEQUENCE [LARGE SCALE GENOMIC DNA]</scope>
    <source>
        <strain evidence="5 6">A82846</strain>
    </source>
</reference>
<dbReference type="GO" id="GO:0015074">
    <property type="term" value="P:DNA integration"/>
    <property type="evidence" value="ECO:0007669"/>
    <property type="project" value="InterPro"/>
</dbReference>
<dbReference type="PANTHER" id="PTHR30349:SF64">
    <property type="entry name" value="PROPHAGE INTEGRASE INTD-RELATED"/>
    <property type="match status" value="1"/>
</dbReference>
<dbReference type="Proteomes" id="UP000287547">
    <property type="component" value="Unassembled WGS sequence"/>
</dbReference>
<dbReference type="InterPro" id="IPR013762">
    <property type="entry name" value="Integrase-like_cat_sf"/>
</dbReference>
<name>A0A428Z378_KIBAR</name>
<accession>A0A428Z378</accession>
<dbReference type="OrthoDB" id="1822491at2"/>
<evidence type="ECO:0000313" key="6">
    <source>
        <dbReference type="Proteomes" id="UP000287547"/>
    </source>
</evidence>
<evidence type="ECO:0000256" key="1">
    <source>
        <dbReference type="ARBA" id="ARBA00008857"/>
    </source>
</evidence>
<proteinExistence type="inferred from homology"/>
<dbReference type="GO" id="GO:0003677">
    <property type="term" value="F:DNA binding"/>
    <property type="evidence" value="ECO:0007669"/>
    <property type="project" value="UniProtKB-KW"/>
</dbReference>
<dbReference type="InterPro" id="IPR010998">
    <property type="entry name" value="Integrase_recombinase_N"/>
</dbReference>
<feature type="domain" description="Tyr recombinase" evidence="4">
    <location>
        <begin position="179"/>
        <end position="380"/>
    </location>
</feature>
<evidence type="ECO:0000256" key="2">
    <source>
        <dbReference type="ARBA" id="ARBA00023125"/>
    </source>
</evidence>
<organism evidence="5 6">
    <name type="scientific">Kibdelosporangium aridum</name>
    <dbReference type="NCBI Taxonomy" id="2030"/>
    <lineage>
        <taxon>Bacteria</taxon>
        <taxon>Bacillati</taxon>
        <taxon>Actinomycetota</taxon>
        <taxon>Actinomycetes</taxon>
        <taxon>Pseudonocardiales</taxon>
        <taxon>Pseudonocardiaceae</taxon>
        <taxon>Kibdelosporangium</taxon>
    </lineage>
</organism>
<dbReference type="SUPFAM" id="SSF56349">
    <property type="entry name" value="DNA breaking-rejoining enzymes"/>
    <property type="match status" value="1"/>
</dbReference>
<dbReference type="Pfam" id="PF00589">
    <property type="entry name" value="Phage_integrase"/>
    <property type="match status" value="1"/>
</dbReference>
<gene>
    <name evidence="5" type="ORF">DMH04_30210</name>
</gene>
<evidence type="ECO:0000259" key="4">
    <source>
        <dbReference type="PROSITE" id="PS51898"/>
    </source>
</evidence>
<sequence>MAVEDSWYTVDKVPTKRHGRGKRWRVRNAGAPTRSFRRKGDAVAHDTQVNNDLLKGLKPFDHAAGRVLFKVYARKCVKDRYSNHNSLKASESLLENHLIPIYGERRMMDIKPSTVSAGRAEIRNKQRKNGKPGQKLSAMTISRIDALFTMIMTSAVRVDKVIVENPCADAVRIPKPVKRKIKIWEHDTVDTILDGIPVRYYPIPLLSATCGHRPAESFAVALDDIDFRRRRIGINHQVQRIYGQLMLVPPKGGKTRTVPLPDVTRRALSAHVDRYGTTVIKCSCCDEAHRVLFTDQGSLLARRGWDRDIWHPAVAGAGLTPSRRTGQHQFRHVYASELIEGGASLEQVRDYMGHASITITVDVYGHLFERSHDRARKVIDTAFGGRVYPARTDEDPQGA</sequence>
<dbReference type="Gene3D" id="1.10.443.10">
    <property type="entry name" value="Intergrase catalytic core"/>
    <property type="match status" value="1"/>
</dbReference>
<dbReference type="PROSITE" id="PS51898">
    <property type="entry name" value="TYR_RECOMBINASE"/>
    <property type="match status" value="1"/>
</dbReference>
<protein>
    <recommendedName>
        <fullName evidence="4">Tyr recombinase domain-containing protein</fullName>
    </recommendedName>
</protein>
<dbReference type="InterPro" id="IPR050090">
    <property type="entry name" value="Tyrosine_recombinase_XerCD"/>
</dbReference>
<keyword evidence="2" id="KW-0238">DNA-binding</keyword>
<comment type="similarity">
    <text evidence="1">Belongs to the 'phage' integrase family.</text>
</comment>
<dbReference type="InterPro" id="IPR011010">
    <property type="entry name" value="DNA_brk_join_enz"/>
</dbReference>
<dbReference type="EMBL" id="QHKI01000029">
    <property type="protein sequence ID" value="RSM80407.1"/>
    <property type="molecule type" value="Genomic_DNA"/>
</dbReference>
<dbReference type="PANTHER" id="PTHR30349">
    <property type="entry name" value="PHAGE INTEGRASE-RELATED"/>
    <property type="match status" value="1"/>
</dbReference>
<dbReference type="GO" id="GO:0006310">
    <property type="term" value="P:DNA recombination"/>
    <property type="evidence" value="ECO:0007669"/>
    <property type="project" value="UniProtKB-KW"/>
</dbReference>
<dbReference type="InterPro" id="IPR002104">
    <property type="entry name" value="Integrase_catalytic"/>
</dbReference>
<evidence type="ECO:0000256" key="3">
    <source>
        <dbReference type="ARBA" id="ARBA00023172"/>
    </source>
</evidence>
<keyword evidence="3" id="KW-0233">DNA recombination</keyword>
<dbReference type="AlphaFoldDB" id="A0A428Z378"/>
<dbReference type="Gene3D" id="1.10.150.130">
    <property type="match status" value="1"/>
</dbReference>